<feature type="transmembrane region" description="Helical" evidence="1">
    <location>
        <begin position="37"/>
        <end position="58"/>
    </location>
</feature>
<keyword evidence="1" id="KW-1133">Transmembrane helix</keyword>
<protein>
    <recommendedName>
        <fullName evidence="2">DUF4179 domain-containing protein</fullName>
    </recommendedName>
</protein>
<name>A0A1V4SY59_9CLOT</name>
<feature type="domain" description="DUF4179" evidence="2">
    <location>
        <begin position="31"/>
        <end position="117"/>
    </location>
</feature>
<dbReference type="OrthoDB" id="2064324at2"/>
<evidence type="ECO:0000256" key="1">
    <source>
        <dbReference type="SAM" id="Phobius"/>
    </source>
</evidence>
<dbReference type="Proteomes" id="UP000191448">
    <property type="component" value="Unassembled WGS sequence"/>
</dbReference>
<dbReference type="RefSeq" id="WP_080022382.1">
    <property type="nucleotide sequence ID" value="NZ_LTAY01000029.1"/>
</dbReference>
<proteinExistence type="predicted"/>
<evidence type="ECO:0000313" key="3">
    <source>
        <dbReference type="EMBL" id="OPX48654.1"/>
    </source>
</evidence>
<sequence>MRELDKIKVPNNLDKLTDKAIEKGVKYKKSQKRKVKYIGMVAVFSLIFTTGLVTTGVADEIPLLGNVFKELRNELGLRGEVKGVNISTEPIVQNGVSIQAQDAICDDYGVYVSFVVKTDKDKPFLNDLNDKQLLVSERGVVDFEDGELETLGLSGLQGKFIDEHTFIGVKSFSFNGKKDIPKNFNINVEFESVALNSVEDNVPRVSGNWKFNIPVEYKKGIKEINTNIKNGNIEIEKINIGKLNTELVVKGPKNIMQTDEATIFLYDDKGKEIYLLNRFDSDSDKVVYKFGGVSEDTKEITVKFSDGTMKKVKMD</sequence>
<evidence type="ECO:0000313" key="4">
    <source>
        <dbReference type="Proteomes" id="UP000191448"/>
    </source>
</evidence>
<keyword evidence="1" id="KW-0472">Membrane</keyword>
<gene>
    <name evidence="3" type="ORF">CLTHE_11130</name>
</gene>
<dbReference type="Pfam" id="PF13786">
    <property type="entry name" value="DUF4179"/>
    <property type="match status" value="1"/>
</dbReference>
<organism evidence="3 4">
    <name type="scientific">Clostridium thermobutyricum DSM 4928</name>
    <dbReference type="NCBI Taxonomy" id="1121339"/>
    <lineage>
        <taxon>Bacteria</taxon>
        <taxon>Bacillati</taxon>
        <taxon>Bacillota</taxon>
        <taxon>Clostridia</taxon>
        <taxon>Eubacteriales</taxon>
        <taxon>Clostridiaceae</taxon>
        <taxon>Clostridium</taxon>
    </lineage>
</organism>
<dbReference type="EMBL" id="LTAY01000029">
    <property type="protein sequence ID" value="OPX48654.1"/>
    <property type="molecule type" value="Genomic_DNA"/>
</dbReference>
<comment type="caution">
    <text evidence="3">The sequence shown here is derived from an EMBL/GenBank/DDBJ whole genome shotgun (WGS) entry which is preliminary data.</text>
</comment>
<dbReference type="Gene3D" id="2.60.40.1630">
    <property type="entry name" value="bacillus anthracis domain"/>
    <property type="match status" value="1"/>
</dbReference>
<reference evidence="3 4" key="1">
    <citation type="submission" date="2016-02" db="EMBL/GenBank/DDBJ databases">
        <title>Genome sequence of Clostridium thermobutyricum DSM 4928.</title>
        <authorList>
            <person name="Poehlein A."/>
            <person name="Daniel R."/>
        </authorList>
    </citation>
    <scope>NUCLEOTIDE SEQUENCE [LARGE SCALE GENOMIC DNA]</scope>
    <source>
        <strain evidence="3 4">DSM 4928</strain>
    </source>
</reference>
<dbReference type="InterPro" id="IPR025436">
    <property type="entry name" value="DUF4179"/>
</dbReference>
<keyword evidence="1" id="KW-0812">Transmembrane</keyword>
<dbReference type="AlphaFoldDB" id="A0A1V4SY59"/>
<evidence type="ECO:0000259" key="2">
    <source>
        <dbReference type="Pfam" id="PF13786"/>
    </source>
</evidence>
<accession>A0A1V4SY59</accession>